<dbReference type="Gene3D" id="3.40.50.11720">
    <property type="entry name" value="3-Deoxy-D-manno-octulosonic-acid transferase, N-terminal domain"/>
    <property type="match status" value="1"/>
</dbReference>
<dbReference type="InterPro" id="IPR007507">
    <property type="entry name" value="Glycos_transf_N"/>
</dbReference>
<dbReference type="GO" id="GO:0009244">
    <property type="term" value="P:lipopolysaccharide core region biosynthetic process"/>
    <property type="evidence" value="ECO:0007669"/>
    <property type="project" value="UniProtKB-UniRule"/>
</dbReference>
<evidence type="ECO:0000256" key="7">
    <source>
        <dbReference type="PIRSR" id="PIRSR639901-1"/>
    </source>
</evidence>
<dbReference type="Proteomes" id="UP000215539">
    <property type="component" value="Chromosome 1"/>
</dbReference>
<evidence type="ECO:0000256" key="1">
    <source>
        <dbReference type="ARBA" id="ARBA00004713"/>
    </source>
</evidence>
<dbReference type="SUPFAM" id="SSF53756">
    <property type="entry name" value="UDP-Glycosyltransferase/glycogen phosphorylase"/>
    <property type="match status" value="1"/>
</dbReference>
<keyword evidence="8" id="KW-0448">Lipopolysaccharide biosynthesis</keyword>
<sequence>MKTIYNIITYIAGVLLPIPALWNKKLRLFVEGRKEVFAYLKKHITAEGSWVWVHAASLGEFEQGLPVIQALRGQGYKVLVTFFSPSGYEVRKNSPEVDAVCYLPLDTPANAQQLVAIVQPKMAFFVKYEFWTNYLHALKDNGVPTYLISGIFREGQAFFKWYGGLQRACLPCFTHFFVQNTLSKSLLERLGYGNVTVSGDTRFDRVAAIATLDNHLGFMETFKGNSLCVVFGSSWPEDEAVYLSTINESTAGTKFVIAPHNIHPENIAALQERITKRVGRYSEKDSIDLTAIDVLILDTIGILTKVYAYADVAYVGGGMATGLHNVLEPAVFGVPVVIGKHYEKFAEAVDLVALGGVRSVDSEASCKEVLTALIASPEKCHSVGAINARYIAEKKGATERIMNNL</sequence>
<comment type="function">
    <text evidence="8">Involved in lipopolysaccharide (LPS) biosynthesis. Catalyzes the transfer of 3-deoxy-D-manno-octulosonate (Kdo) residue(s) from CMP-Kdo to lipid IV(A), the tetraacyldisaccharide-1,4'-bisphosphate precursor of lipid A.</text>
</comment>
<comment type="subcellular location">
    <subcellularLocation>
        <location evidence="8">Cell membrane</location>
    </subcellularLocation>
</comment>
<dbReference type="EC" id="2.4.99.12" evidence="2 8"/>
<dbReference type="Gene3D" id="3.40.50.2000">
    <property type="entry name" value="Glycogen Phosphorylase B"/>
    <property type="match status" value="1"/>
</dbReference>
<dbReference type="Pfam" id="PF04413">
    <property type="entry name" value="Glycos_transf_N"/>
    <property type="match status" value="1"/>
</dbReference>
<dbReference type="InterPro" id="IPR039901">
    <property type="entry name" value="Kdotransferase"/>
</dbReference>
<keyword evidence="4 8" id="KW-0808">Transferase</keyword>
<dbReference type="AlphaFoldDB" id="A0AAX2H0B2"/>
<evidence type="ECO:0000256" key="3">
    <source>
        <dbReference type="ARBA" id="ARBA00019077"/>
    </source>
</evidence>
<organism evidence="10 11">
    <name type="scientific">Capnocytophaga haemolytica</name>
    <dbReference type="NCBI Taxonomy" id="45243"/>
    <lineage>
        <taxon>Bacteria</taxon>
        <taxon>Pseudomonadati</taxon>
        <taxon>Bacteroidota</taxon>
        <taxon>Flavobacteriia</taxon>
        <taxon>Flavobacteriales</taxon>
        <taxon>Flavobacteriaceae</taxon>
        <taxon>Capnocytophaga</taxon>
    </lineage>
</organism>
<feature type="active site" description="Proton acceptor" evidence="7">
    <location>
        <position position="60"/>
    </location>
</feature>
<comment type="similarity">
    <text evidence="8">Belongs to the glycosyltransferase group 1 family.</text>
</comment>
<dbReference type="PANTHER" id="PTHR42755">
    <property type="entry name" value="3-DEOXY-MANNO-OCTULOSONATE CYTIDYLYLTRANSFERASE"/>
    <property type="match status" value="1"/>
</dbReference>
<gene>
    <name evidence="10" type="primary">waaA</name>
    <name evidence="10" type="ORF">SAMEA44541418_02077</name>
</gene>
<evidence type="ECO:0000313" key="10">
    <source>
        <dbReference type="EMBL" id="SNV15435.1"/>
    </source>
</evidence>
<evidence type="ECO:0000259" key="9">
    <source>
        <dbReference type="Pfam" id="PF04413"/>
    </source>
</evidence>
<keyword evidence="10" id="KW-0328">Glycosyltransferase</keyword>
<comment type="catalytic activity">
    <reaction evidence="6 8">
        <text>lipid IVA (E. coli) + CMP-3-deoxy-beta-D-manno-octulosonate = alpha-Kdo-(2-&gt;6)-lipid IVA (E. coli) + CMP + H(+)</text>
        <dbReference type="Rhea" id="RHEA:28066"/>
        <dbReference type="ChEBI" id="CHEBI:15378"/>
        <dbReference type="ChEBI" id="CHEBI:58603"/>
        <dbReference type="ChEBI" id="CHEBI:60364"/>
        <dbReference type="ChEBI" id="CHEBI:60377"/>
        <dbReference type="ChEBI" id="CHEBI:85987"/>
        <dbReference type="EC" id="2.4.99.12"/>
    </reaction>
</comment>
<keyword evidence="8" id="KW-0472">Membrane</keyword>
<dbReference type="EMBL" id="LT906449">
    <property type="protein sequence ID" value="SNV15435.1"/>
    <property type="molecule type" value="Genomic_DNA"/>
</dbReference>
<comment type="pathway">
    <text evidence="1 8">Bacterial outer membrane biogenesis; LPS core biosynthesis.</text>
</comment>
<dbReference type="GO" id="GO:0005886">
    <property type="term" value="C:plasma membrane"/>
    <property type="evidence" value="ECO:0007669"/>
    <property type="project" value="UniProtKB-SubCell"/>
</dbReference>
<evidence type="ECO:0000256" key="5">
    <source>
        <dbReference type="ARBA" id="ARBA00031445"/>
    </source>
</evidence>
<evidence type="ECO:0000256" key="2">
    <source>
        <dbReference type="ARBA" id="ARBA00012621"/>
    </source>
</evidence>
<accession>A0AAX2H0B2</accession>
<evidence type="ECO:0000256" key="8">
    <source>
        <dbReference type="RuleBase" id="RU365103"/>
    </source>
</evidence>
<evidence type="ECO:0000256" key="4">
    <source>
        <dbReference type="ARBA" id="ARBA00022679"/>
    </source>
</evidence>
<evidence type="ECO:0000313" key="11">
    <source>
        <dbReference type="Proteomes" id="UP000215539"/>
    </source>
</evidence>
<reference evidence="10 11" key="1">
    <citation type="submission" date="2017-06" db="EMBL/GenBank/DDBJ databases">
        <authorList>
            <consortium name="Pathogen Informatics"/>
        </authorList>
    </citation>
    <scope>NUCLEOTIDE SEQUENCE [LARGE SCALE GENOMIC DNA]</scope>
    <source>
        <strain evidence="10 11">NCTC12947</strain>
    </source>
</reference>
<proteinExistence type="inferred from homology"/>
<keyword evidence="8" id="KW-1003">Cell membrane</keyword>
<dbReference type="PANTHER" id="PTHR42755:SF1">
    <property type="entry name" value="3-DEOXY-D-MANNO-OCTULOSONIC ACID TRANSFERASE, MITOCHONDRIAL-RELATED"/>
    <property type="match status" value="1"/>
</dbReference>
<dbReference type="InterPro" id="IPR038107">
    <property type="entry name" value="Glycos_transf_N_sf"/>
</dbReference>
<evidence type="ECO:0000256" key="6">
    <source>
        <dbReference type="ARBA" id="ARBA00049183"/>
    </source>
</evidence>
<dbReference type="GO" id="GO:0009245">
    <property type="term" value="P:lipid A biosynthetic process"/>
    <property type="evidence" value="ECO:0007669"/>
    <property type="project" value="TreeGrafter"/>
</dbReference>
<protein>
    <recommendedName>
        <fullName evidence="3 8">3-deoxy-D-manno-octulosonic acid transferase</fullName>
        <shortName evidence="8">Kdo transferase</shortName>
        <ecNumber evidence="2 8">2.4.99.12</ecNumber>
    </recommendedName>
    <alternativeName>
        <fullName evidence="5 8">Lipid IV(A) 3-deoxy-D-manno-octulosonic acid transferase</fullName>
    </alternativeName>
</protein>
<name>A0AAX2H0B2_9FLAO</name>
<dbReference type="GO" id="GO:0043842">
    <property type="term" value="F:Kdo transferase activity"/>
    <property type="evidence" value="ECO:0007669"/>
    <property type="project" value="UniProtKB-EC"/>
</dbReference>
<feature type="domain" description="3-deoxy-D-manno-octulosonic-acid transferase N-terminal" evidence="9">
    <location>
        <begin position="35"/>
        <end position="204"/>
    </location>
</feature>